<dbReference type="STRING" id="1122930.SAMN02745168_1771"/>
<name>A0A1W2AJF8_9FIRM</name>
<gene>
    <name evidence="2" type="ORF">SAMN02745168_1771</name>
</gene>
<reference evidence="2 3" key="1">
    <citation type="submission" date="2017-04" db="EMBL/GenBank/DDBJ databases">
        <authorList>
            <person name="Afonso C.L."/>
            <person name="Miller P.J."/>
            <person name="Scott M.A."/>
            <person name="Spackman E."/>
            <person name="Goraichik I."/>
            <person name="Dimitrov K.M."/>
            <person name="Suarez D.L."/>
            <person name="Swayne D.E."/>
        </authorList>
    </citation>
    <scope>NUCLEOTIDE SEQUENCE [LARGE SCALE GENOMIC DNA]</scope>
    <source>
        <strain evidence="2 3">DSM 12816</strain>
    </source>
</reference>
<dbReference type="Pfam" id="PF08281">
    <property type="entry name" value="Sigma70_r4_2"/>
    <property type="match status" value="1"/>
</dbReference>
<dbReference type="RefSeq" id="WP_084234462.1">
    <property type="nucleotide sequence ID" value="NZ_FWXW01000004.1"/>
</dbReference>
<accession>A0A1W2AJF8</accession>
<dbReference type="EMBL" id="FWXW01000004">
    <property type="protein sequence ID" value="SMC60817.1"/>
    <property type="molecule type" value="Genomic_DNA"/>
</dbReference>
<dbReference type="Proteomes" id="UP000192790">
    <property type="component" value="Unassembled WGS sequence"/>
</dbReference>
<proteinExistence type="predicted"/>
<dbReference type="GO" id="GO:0006352">
    <property type="term" value="P:DNA-templated transcription initiation"/>
    <property type="evidence" value="ECO:0007669"/>
    <property type="project" value="InterPro"/>
</dbReference>
<dbReference type="InterPro" id="IPR013249">
    <property type="entry name" value="RNA_pol_sigma70_r4_t2"/>
</dbReference>
<dbReference type="GO" id="GO:0003677">
    <property type="term" value="F:DNA binding"/>
    <property type="evidence" value="ECO:0007669"/>
    <property type="project" value="InterPro"/>
</dbReference>
<dbReference type="Gene3D" id="1.20.140.160">
    <property type="match status" value="1"/>
</dbReference>
<organism evidence="2 3">
    <name type="scientific">Papillibacter cinnamivorans DSM 12816</name>
    <dbReference type="NCBI Taxonomy" id="1122930"/>
    <lineage>
        <taxon>Bacteria</taxon>
        <taxon>Bacillati</taxon>
        <taxon>Bacillota</taxon>
        <taxon>Clostridia</taxon>
        <taxon>Eubacteriales</taxon>
        <taxon>Oscillospiraceae</taxon>
        <taxon>Papillibacter</taxon>
    </lineage>
</organism>
<evidence type="ECO:0000313" key="2">
    <source>
        <dbReference type="EMBL" id="SMC60817.1"/>
    </source>
</evidence>
<evidence type="ECO:0000259" key="1">
    <source>
        <dbReference type="Pfam" id="PF08281"/>
    </source>
</evidence>
<feature type="domain" description="RNA polymerase sigma factor 70 region 4 type 2" evidence="1">
    <location>
        <begin position="80"/>
        <end position="132"/>
    </location>
</feature>
<dbReference type="OrthoDB" id="9791844at2"/>
<keyword evidence="3" id="KW-1185">Reference proteome</keyword>
<dbReference type="GO" id="GO:0016987">
    <property type="term" value="F:sigma factor activity"/>
    <property type="evidence" value="ECO:0007669"/>
    <property type="project" value="InterPro"/>
</dbReference>
<dbReference type="InterPro" id="IPR013324">
    <property type="entry name" value="RNA_pol_sigma_r3/r4-like"/>
</dbReference>
<protein>
    <submittedName>
        <fullName evidence="2">RNA polymerase sigma-70 factor, ECF subfamily</fullName>
    </submittedName>
</protein>
<dbReference type="AlphaFoldDB" id="A0A1W2AJF8"/>
<evidence type="ECO:0000313" key="3">
    <source>
        <dbReference type="Proteomes" id="UP000192790"/>
    </source>
</evidence>
<dbReference type="SUPFAM" id="SSF88659">
    <property type="entry name" value="Sigma3 and sigma4 domains of RNA polymerase sigma factors"/>
    <property type="match status" value="1"/>
</dbReference>
<sequence length="141" mass="16731">MKKINLRDVYPFYENDCFVMVDDEIAEIFEESKRKELNYQRKVYWNKSQYSLDRDDGIEHEAIFVSLSPYEIYERKMTKQELHSAIAKLPDIQAKRIYAYYFLEMSKTEIAQAEGVSVMAVCKSISQGLKSLEKELKNFEE</sequence>